<dbReference type="AlphaFoldDB" id="A0A6J4JIR5"/>
<dbReference type="Gene3D" id="3.40.50.1000">
    <property type="entry name" value="HAD superfamily/HAD-like"/>
    <property type="match status" value="2"/>
</dbReference>
<dbReference type="GO" id="GO:0016791">
    <property type="term" value="F:phosphatase activity"/>
    <property type="evidence" value="ECO:0007669"/>
    <property type="project" value="TreeGrafter"/>
</dbReference>
<protein>
    <recommendedName>
        <fullName evidence="2">4-nitrophenylphosphatase</fullName>
    </recommendedName>
</protein>
<dbReference type="EMBL" id="CADCSZ010000225">
    <property type="protein sequence ID" value="CAA9278551.1"/>
    <property type="molecule type" value="Genomic_DNA"/>
</dbReference>
<proteinExistence type="predicted"/>
<dbReference type="PANTHER" id="PTHR19288:SF46">
    <property type="entry name" value="HALOACID DEHALOGENASE-LIKE HYDROLASE DOMAIN-CONTAINING PROTEIN 2"/>
    <property type="match status" value="1"/>
</dbReference>
<sequence length="248" mass="24976">MLDLDGVLWRGKEPIAGSAEAVSALRDAGHRVAFLTNNSFTSVADLVEKLSGMGVPAEAEDICNSAQAAAGLLEPGTSALVVGGPGVSEALRARDITVVEDGSAVDAVVVGFDPEFHYRKLTAAFAAIRGGARLIGTNADATYPTAGGEVPGGGSIVASVEYATGEKAEIAGKPNEATAHLLADRLGPISWLIGDRPDTDGAMATAVGARFGLVLSGVAQSADGLEPEPDAVAADLATIVTDLIAART</sequence>
<dbReference type="InterPro" id="IPR006357">
    <property type="entry name" value="HAD-SF_hydro_IIA"/>
</dbReference>
<evidence type="ECO:0008006" key="2">
    <source>
        <dbReference type="Google" id="ProtNLM"/>
    </source>
</evidence>
<dbReference type="SUPFAM" id="SSF56784">
    <property type="entry name" value="HAD-like"/>
    <property type="match status" value="1"/>
</dbReference>
<dbReference type="Pfam" id="PF13242">
    <property type="entry name" value="Hydrolase_like"/>
    <property type="match status" value="1"/>
</dbReference>
<dbReference type="InterPro" id="IPR036412">
    <property type="entry name" value="HAD-like_sf"/>
</dbReference>
<name>A0A6J4JIR5_9ACTN</name>
<organism evidence="1">
    <name type="scientific">uncultured Acidimicrobiales bacterium</name>
    <dbReference type="NCBI Taxonomy" id="310071"/>
    <lineage>
        <taxon>Bacteria</taxon>
        <taxon>Bacillati</taxon>
        <taxon>Actinomycetota</taxon>
        <taxon>Acidimicrobiia</taxon>
        <taxon>Acidimicrobiales</taxon>
        <taxon>environmental samples</taxon>
    </lineage>
</organism>
<dbReference type="GO" id="GO:0005737">
    <property type="term" value="C:cytoplasm"/>
    <property type="evidence" value="ECO:0007669"/>
    <property type="project" value="TreeGrafter"/>
</dbReference>
<gene>
    <name evidence="1" type="ORF">AVDCRST_MAG76-3853</name>
</gene>
<evidence type="ECO:0000313" key="1">
    <source>
        <dbReference type="EMBL" id="CAA9278551.1"/>
    </source>
</evidence>
<dbReference type="Pfam" id="PF13344">
    <property type="entry name" value="Hydrolase_6"/>
    <property type="match status" value="1"/>
</dbReference>
<reference evidence="1" key="1">
    <citation type="submission" date="2020-02" db="EMBL/GenBank/DDBJ databases">
        <authorList>
            <person name="Meier V. D."/>
        </authorList>
    </citation>
    <scope>NUCLEOTIDE SEQUENCE</scope>
    <source>
        <strain evidence="1">AVDCRST_MAG76</strain>
    </source>
</reference>
<dbReference type="PANTHER" id="PTHR19288">
    <property type="entry name" value="4-NITROPHENYLPHOSPHATASE-RELATED"/>
    <property type="match status" value="1"/>
</dbReference>
<accession>A0A6J4JIR5</accession>
<dbReference type="InterPro" id="IPR023214">
    <property type="entry name" value="HAD_sf"/>
</dbReference>
<dbReference type="NCBIfam" id="TIGR01460">
    <property type="entry name" value="HAD-SF-IIA"/>
    <property type="match status" value="1"/>
</dbReference>